<evidence type="ECO:0000313" key="2">
    <source>
        <dbReference type="Proteomes" id="UP000031830"/>
    </source>
</evidence>
<dbReference type="OrthoDB" id="5605381at2"/>
<sequence>MSLEKLLSQQVVEIIQPIVDEYSTKLKSYDMRVNTILDLPITPKQIALVLNYKTNKSVDRLFELGKLKNISTNSTRMATVRDVLEFKDRLGK</sequence>
<protein>
    <submittedName>
        <fullName evidence="1">Uncharacterized protein</fullName>
    </submittedName>
</protein>
<dbReference type="AlphaFoldDB" id="A0A0B6CPE7"/>
<dbReference type="EMBL" id="CP009440">
    <property type="protein sequence ID" value="AJI52354.1"/>
    <property type="molecule type" value="Genomic_DNA"/>
</dbReference>
<reference evidence="1 2" key="1">
    <citation type="journal article" date="2015" name="Genome Announc.">
        <title>Genome sequencing of 18 francisella strains to aid in assay development and testing.</title>
        <authorList>
            <person name="Johnson S.L."/>
            <person name="Daligault H.E."/>
            <person name="Davenport K.W."/>
            <person name="Coyne S.R."/>
            <person name="Frey K.G."/>
            <person name="Koroleva G.I."/>
            <person name="Broomall S.M."/>
            <person name="Bishop-Lilly K.A."/>
            <person name="Bruce D.C."/>
            <person name="Chertkov O."/>
            <person name="Freitas T."/>
            <person name="Jaissle J."/>
            <person name="Ladner J.T."/>
            <person name="Rosenzweig C.N."/>
            <person name="Gibbons H.S."/>
            <person name="Palacios G.F."/>
            <person name="Redden C.L."/>
            <person name="Xu Y."/>
            <person name="Minogue T.D."/>
            <person name="Chain P.S."/>
        </authorList>
    </citation>
    <scope>NUCLEOTIDE SEQUENCE [LARGE SCALE GENOMIC DNA]</scope>
    <source>
        <strain evidence="1 2">GA01-2794</strain>
    </source>
</reference>
<evidence type="ECO:0000313" key="1">
    <source>
        <dbReference type="EMBL" id="AJI52354.1"/>
    </source>
</evidence>
<dbReference type="KEGG" id="fpz:LA55_281"/>
<dbReference type="Proteomes" id="UP000031830">
    <property type="component" value="Chromosome"/>
</dbReference>
<dbReference type="RefSeq" id="WP_044525560.1">
    <property type="nucleotide sequence ID" value="NZ_CP009440.1"/>
</dbReference>
<accession>A0A0B6CPE7</accession>
<name>A0A0B6CPE7_9GAMM</name>
<proteinExistence type="predicted"/>
<organism evidence="1 2">
    <name type="scientific">Francisella philomiragia</name>
    <dbReference type="NCBI Taxonomy" id="28110"/>
    <lineage>
        <taxon>Bacteria</taxon>
        <taxon>Pseudomonadati</taxon>
        <taxon>Pseudomonadota</taxon>
        <taxon>Gammaproteobacteria</taxon>
        <taxon>Thiotrichales</taxon>
        <taxon>Francisellaceae</taxon>
        <taxon>Francisella</taxon>
    </lineage>
</organism>
<gene>
    <name evidence="1" type="ORF">LA55_281</name>
</gene>